<evidence type="ECO:0000259" key="11">
    <source>
        <dbReference type="PROSITE" id="PS51410"/>
    </source>
</evidence>
<dbReference type="InterPro" id="IPR001273">
    <property type="entry name" value="ArAA_hydroxylase"/>
</dbReference>
<dbReference type="InterPro" id="IPR019774">
    <property type="entry name" value="Aromatic-AA_hydroxylase_C"/>
</dbReference>
<dbReference type="Pfam" id="PF00351">
    <property type="entry name" value="Biopterin_H"/>
    <property type="match status" value="1"/>
</dbReference>
<keyword evidence="7" id="KW-0503">Monooxygenase</keyword>
<feature type="binding site" evidence="8">
    <location>
        <position position="398"/>
    </location>
    <ligand>
        <name>Fe cation</name>
        <dbReference type="ChEBI" id="CHEBI:24875"/>
    </ligand>
</feature>
<evidence type="ECO:0000256" key="3">
    <source>
        <dbReference type="ARBA" id="ARBA00011995"/>
    </source>
</evidence>
<dbReference type="EMBL" id="JANCYW010000009">
    <property type="protein sequence ID" value="KAK4536696.1"/>
    <property type="molecule type" value="Genomic_DNA"/>
</dbReference>
<dbReference type="InterPro" id="IPR002912">
    <property type="entry name" value="ACT_dom"/>
</dbReference>
<dbReference type="Gene3D" id="1.10.800.10">
    <property type="entry name" value="Aromatic amino acid hydroxylase"/>
    <property type="match status" value="1"/>
</dbReference>
<feature type="binding site" evidence="8">
    <location>
        <position position="438"/>
    </location>
    <ligand>
        <name>Fe cation</name>
        <dbReference type="ChEBI" id="CHEBI:24875"/>
    </ligand>
</feature>
<dbReference type="EC" id="1.14.16.1" evidence="3"/>
<dbReference type="PANTHER" id="PTHR11473:SF24">
    <property type="entry name" value="PHENYLALANINE-4-HYDROXYLASE"/>
    <property type="match status" value="1"/>
</dbReference>
<sequence length="569" mass="62684">MYSTGLRVIGQFLSREVGSGALAQVSNFGGATPFLPRLPSSARRFQARRLSAQSKERAGDNVQSRNAALDSAPSAACTEADAAERVRAIRFAKQAPATLVFTVSNRPGALKQALDALENEGVNILKIRSGLAPASSLSDNTHEITADVELAADHGSVAAAPPAAGLSGALRTVSNRLTQLGAQVTVLVSRSERRPRQRTRALGESNAAPAADAAAPVTTPQAEHTAPWFPRRLSDLDQFASRCLQYGAELDANHPGFSDPEYRARRAQITRNAALHKHGMRLPTVDYTEQETATWRTAYTELAKLRKTHTSARYQHIFPLLEREVGFGPNRIPQLQEVSDFLRECTGWTLRPVMGLLSPRDFLNGLAFRVFHSTQYIRHHSRPLYTPEPDVCHELLGHAPMLCNESFADLSHVIGLASLGASDEDIERLAKCYWFSIEFGLCREPRTGEVRAYGAGLLSSYGELQHCLSDAPEKRTWDPFDAAKQAYPITEYQPLYYVADSLDSATEKLRIFSETLERPFSVHYNAYSQTVHVLDEAAKLAKLTGNMRTEINALSRALLRLEATREHAP</sequence>
<evidence type="ECO:0000256" key="4">
    <source>
        <dbReference type="ARBA" id="ARBA00022723"/>
    </source>
</evidence>
<keyword evidence="5" id="KW-0560">Oxidoreductase</keyword>
<evidence type="ECO:0000256" key="2">
    <source>
        <dbReference type="ARBA" id="ARBA00009712"/>
    </source>
</evidence>
<keyword evidence="6 8" id="KW-0408">Iron</keyword>
<gene>
    <name evidence="13" type="ORF">CDCA_CDCA09G2721</name>
</gene>
<feature type="region of interest" description="Disordered" evidence="10">
    <location>
        <begin position="191"/>
        <end position="226"/>
    </location>
</feature>
<dbReference type="InterPro" id="IPR036951">
    <property type="entry name" value="ArAA_hydroxylase_sf"/>
</dbReference>
<feature type="compositionally biased region" description="Low complexity" evidence="10">
    <location>
        <begin position="207"/>
        <end position="216"/>
    </location>
</feature>
<feature type="domain" description="Biopterin-dependent aromatic amino acid hydroxylase family profile" evidence="11">
    <location>
        <begin position="214"/>
        <end position="562"/>
    </location>
</feature>
<dbReference type="AlphaFoldDB" id="A0AAV9IX94"/>
<dbReference type="GO" id="GO:0004505">
    <property type="term" value="F:phenylalanine 4-monooxygenase activity"/>
    <property type="evidence" value="ECO:0007669"/>
    <property type="project" value="UniProtKB-EC"/>
</dbReference>
<dbReference type="SUPFAM" id="SSF56534">
    <property type="entry name" value="Aromatic aminoacid monoxygenases, catalytic and oligomerization domains"/>
    <property type="match status" value="1"/>
</dbReference>
<dbReference type="Gene3D" id="3.30.70.260">
    <property type="match status" value="1"/>
</dbReference>
<dbReference type="PROSITE" id="PS51671">
    <property type="entry name" value="ACT"/>
    <property type="match status" value="1"/>
</dbReference>
<evidence type="ECO:0000256" key="10">
    <source>
        <dbReference type="SAM" id="MobiDB-lite"/>
    </source>
</evidence>
<comment type="cofactor">
    <cofactor evidence="1 9">
        <name>Fe(2+)</name>
        <dbReference type="ChEBI" id="CHEBI:29033"/>
    </cofactor>
</comment>
<evidence type="ECO:0000256" key="7">
    <source>
        <dbReference type="ARBA" id="ARBA00023033"/>
    </source>
</evidence>
<evidence type="ECO:0000256" key="1">
    <source>
        <dbReference type="ARBA" id="ARBA00001954"/>
    </source>
</evidence>
<dbReference type="InterPro" id="IPR045865">
    <property type="entry name" value="ACT-like_dom_sf"/>
</dbReference>
<dbReference type="PANTHER" id="PTHR11473">
    <property type="entry name" value="AROMATIC AMINO ACID HYDROXYLASE"/>
    <property type="match status" value="1"/>
</dbReference>
<evidence type="ECO:0000256" key="9">
    <source>
        <dbReference type="PIRSR" id="PIRSR601273-2"/>
    </source>
</evidence>
<organism evidence="13 14">
    <name type="scientific">Cyanidium caldarium</name>
    <name type="common">Red alga</name>
    <dbReference type="NCBI Taxonomy" id="2771"/>
    <lineage>
        <taxon>Eukaryota</taxon>
        <taxon>Rhodophyta</taxon>
        <taxon>Bangiophyceae</taxon>
        <taxon>Cyanidiales</taxon>
        <taxon>Cyanidiaceae</taxon>
        <taxon>Cyanidium</taxon>
    </lineage>
</organism>
<evidence type="ECO:0000256" key="5">
    <source>
        <dbReference type="ARBA" id="ARBA00023002"/>
    </source>
</evidence>
<evidence type="ECO:0000313" key="14">
    <source>
        <dbReference type="Proteomes" id="UP001301350"/>
    </source>
</evidence>
<comment type="caution">
    <text evidence="13">The sequence shown here is derived from an EMBL/GenBank/DDBJ whole genome shotgun (WGS) entry which is preliminary data.</text>
</comment>
<evidence type="ECO:0000259" key="12">
    <source>
        <dbReference type="PROSITE" id="PS51671"/>
    </source>
</evidence>
<accession>A0AAV9IX94</accession>
<dbReference type="InterPro" id="IPR036329">
    <property type="entry name" value="Aro-AA_hydroxylase_C_sf"/>
</dbReference>
<dbReference type="PROSITE" id="PS51410">
    <property type="entry name" value="BH4_AAA_HYDROXYL_2"/>
    <property type="match status" value="1"/>
</dbReference>
<evidence type="ECO:0000256" key="8">
    <source>
        <dbReference type="PIRSR" id="PIRSR000336-1"/>
    </source>
</evidence>
<keyword evidence="4 8" id="KW-0479">Metal-binding</keyword>
<evidence type="ECO:0000313" key="13">
    <source>
        <dbReference type="EMBL" id="KAK4536696.1"/>
    </source>
</evidence>
<dbReference type="PIRSF" id="PIRSF000336">
    <property type="entry name" value="TH"/>
    <property type="match status" value="1"/>
</dbReference>
<dbReference type="Proteomes" id="UP001301350">
    <property type="component" value="Unassembled WGS sequence"/>
</dbReference>
<dbReference type="GO" id="GO:0005506">
    <property type="term" value="F:iron ion binding"/>
    <property type="evidence" value="ECO:0007669"/>
    <property type="project" value="InterPro"/>
</dbReference>
<dbReference type="PRINTS" id="PR00372">
    <property type="entry name" value="FYWHYDRXLASE"/>
</dbReference>
<dbReference type="InterPro" id="IPR019773">
    <property type="entry name" value="Tyrosine_3-monooxygenase-like"/>
</dbReference>
<feature type="domain" description="ACT" evidence="12">
    <location>
        <begin position="98"/>
        <end position="196"/>
    </location>
</feature>
<reference evidence="13 14" key="1">
    <citation type="submission" date="2022-07" db="EMBL/GenBank/DDBJ databases">
        <title>Genome-wide signatures of adaptation to extreme environments.</title>
        <authorList>
            <person name="Cho C.H."/>
            <person name="Yoon H.S."/>
        </authorList>
    </citation>
    <scope>NUCLEOTIDE SEQUENCE [LARGE SCALE GENOMIC DNA]</scope>
    <source>
        <strain evidence="13 14">DBV 063 E5</strain>
    </source>
</reference>
<feature type="region of interest" description="Disordered" evidence="10">
    <location>
        <begin position="49"/>
        <end position="73"/>
    </location>
</feature>
<name>A0AAV9IX94_CYACA</name>
<dbReference type="SUPFAM" id="SSF55021">
    <property type="entry name" value="ACT-like"/>
    <property type="match status" value="1"/>
</dbReference>
<evidence type="ECO:0000256" key="6">
    <source>
        <dbReference type="ARBA" id="ARBA00023004"/>
    </source>
</evidence>
<proteinExistence type="inferred from homology"/>
<keyword evidence="14" id="KW-1185">Reference proteome</keyword>
<comment type="similarity">
    <text evidence="2">Belongs to the biopterin-dependent aromatic amino acid hydroxylase family.</text>
</comment>
<protein>
    <recommendedName>
        <fullName evidence="3">phenylalanine 4-monooxygenase</fullName>
        <ecNumber evidence="3">1.14.16.1</ecNumber>
    </recommendedName>
</protein>
<feature type="binding site" evidence="8">
    <location>
        <position position="393"/>
    </location>
    <ligand>
        <name>Fe cation</name>
        <dbReference type="ChEBI" id="CHEBI:24875"/>
    </ligand>
</feature>